<comment type="caution">
    <text evidence="1">The sequence shown here is derived from an EMBL/GenBank/DDBJ whole genome shotgun (WGS) entry which is preliminary data.</text>
</comment>
<sequence>MATEKIVNEILKDAGYTPREGRAIIVTYAPSNLSEKITRFFSNEFFVLQMCEDSLVLLPFGRMSFMLKKDVALEIPYDRIHRVEVREDMLNYRIELDTEDGLISLSTQQKELSEFRTSGTLSVGMSGFGSGILGASALKIENWHRTNLDATLEELKALPFREVKAE</sequence>
<reference evidence="1" key="1">
    <citation type="submission" date="2020-10" db="EMBL/GenBank/DDBJ databases">
        <authorList>
            <person name="Gilroy R."/>
        </authorList>
    </citation>
    <scope>NUCLEOTIDE SEQUENCE</scope>
    <source>
        <strain evidence="1">CHK190-19873</strain>
    </source>
</reference>
<reference evidence="1" key="2">
    <citation type="journal article" date="2021" name="PeerJ">
        <title>Extensive microbial diversity within the chicken gut microbiome revealed by metagenomics and culture.</title>
        <authorList>
            <person name="Gilroy R."/>
            <person name="Ravi A."/>
            <person name="Getino M."/>
            <person name="Pursley I."/>
            <person name="Horton D.L."/>
            <person name="Alikhan N.F."/>
            <person name="Baker D."/>
            <person name="Gharbi K."/>
            <person name="Hall N."/>
            <person name="Watson M."/>
            <person name="Adriaenssens E.M."/>
            <person name="Foster-Nyarko E."/>
            <person name="Jarju S."/>
            <person name="Secka A."/>
            <person name="Antonio M."/>
            <person name="Oren A."/>
            <person name="Chaudhuri R.R."/>
            <person name="La Ragione R."/>
            <person name="Hildebrand F."/>
            <person name="Pallen M.J."/>
        </authorList>
    </citation>
    <scope>NUCLEOTIDE SEQUENCE</scope>
    <source>
        <strain evidence="1">CHK190-19873</strain>
    </source>
</reference>
<dbReference type="AlphaFoldDB" id="A0A9D1ETE0"/>
<accession>A0A9D1ETE0</accession>
<proteinExistence type="predicted"/>
<evidence type="ECO:0000313" key="1">
    <source>
        <dbReference type="EMBL" id="HIS31421.1"/>
    </source>
</evidence>
<gene>
    <name evidence="1" type="ORF">IAB44_07735</name>
</gene>
<dbReference type="Proteomes" id="UP000823935">
    <property type="component" value="Unassembled WGS sequence"/>
</dbReference>
<protein>
    <submittedName>
        <fullName evidence="1">Uncharacterized protein</fullName>
    </submittedName>
</protein>
<organism evidence="1 2">
    <name type="scientific">Candidatus Limivivens intestinipullorum</name>
    <dbReference type="NCBI Taxonomy" id="2840858"/>
    <lineage>
        <taxon>Bacteria</taxon>
        <taxon>Bacillati</taxon>
        <taxon>Bacillota</taxon>
        <taxon>Clostridia</taxon>
        <taxon>Lachnospirales</taxon>
        <taxon>Lachnospiraceae</taxon>
        <taxon>Lachnospiraceae incertae sedis</taxon>
        <taxon>Candidatus Limivivens</taxon>
    </lineage>
</organism>
<evidence type="ECO:0000313" key="2">
    <source>
        <dbReference type="Proteomes" id="UP000823935"/>
    </source>
</evidence>
<name>A0A9D1ETE0_9FIRM</name>
<dbReference type="EMBL" id="DVIQ01000039">
    <property type="protein sequence ID" value="HIS31421.1"/>
    <property type="molecule type" value="Genomic_DNA"/>
</dbReference>